<accession>A0A815U399</accession>
<dbReference type="InterPro" id="IPR019734">
    <property type="entry name" value="TPR_rpt"/>
</dbReference>
<keyword evidence="2 3" id="KW-0802">TPR repeat</keyword>
<proteinExistence type="predicted"/>
<dbReference type="OrthoDB" id="10052415at2759"/>
<feature type="repeat" description="TPR" evidence="3">
    <location>
        <begin position="378"/>
        <end position="411"/>
    </location>
</feature>
<dbReference type="EMBL" id="CAJNOJ010000693">
    <property type="protein sequence ID" value="CAF1510922.1"/>
    <property type="molecule type" value="Genomic_DNA"/>
</dbReference>
<evidence type="ECO:0000313" key="5">
    <source>
        <dbReference type="EMBL" id="CAF1510922.1"/>
    </source>
</evidence>
<feature type="region of interest" description="Disordered" evidence="4">
    <location>
        <begin position="1148"/>
        <end position="1212"/>
    </location>
</feature>
<evidence type="ECO:0000256" key="1">
    <source>
        <dbReference type="ARBA" id="ARBA00022737"/>
    </source>
</evidence>
<sequence>MDTNSGHSVGSLADIQECIKELNKLINNSSNGDSSTLLNRCIKSLEAFDDNAHRILSTLRKTRENNIEPDANIILKSMQSLQITAGKKEKSELEIKQEWDMKKLYAELFKISYKRNRLKTDIEQEELKPKKKGDDQPNLGNAIWWYTCDKANIYYQINSILRLENFELLMSYRYFLSDLCRMIEYLYQRRKDEFGDVAQTFYRAGHINKSQLQKMDNQQKGQLISLVGFISATTDIEIAKGYARKQHISDDNQSVLFEIVIKPQEACTAFAYIEDISFHPEEKEVLFSMSSTFTVGMVREPENNESFYRVQLIGADIDKTIIDDIRTKIEKNTPSGRAALLAQYLMELGEYRAARKYLNSLLAQGDEEGILFNDPSLASIYSCLGMTYTRQGLFGDAIKSFKQALNTQARLEYSNNNVVANIHRQIGLAYVGLGHVDEAEETLSEAVRIQIRELNSNQQHLAAIYSNIGHVHYKKGNLDKAQSTFNEAEKIYKKRSSKIAHDELEQSLIQAEHLTNYGHFLFINKSSADAQEKYNEALKLYKKIVPDSDPKLMQTHINIMLAYATNKKYNEAITWFNQPMIGKLIKKQEINMFELNSSVTQLSLAFLHEFIGACYATQKDFDKAIHMWTRALLFKHKARLEELLLETTNSTFSSHIFEQKTFIDSSYQLAYDYYSKQIDEVTESNGTINKPLTRDFCIGLLYAELYNRDQAIACLKRSMLYLSESNDNMLYIAYLLIADILQQQRKYKDAVENLDATLQLIASLKEKDRVLEIEIELARSDCLIEINSRDIIPCLLKLANSLNANDSDTKRISLQAIVYDTLAKCCLKQGNHELFDTAAEESMALKLRNFSQYHPSLAITLVLIAERLIQLSQYRQALDFYEHALEIQNLNLADNHPKIRKICYAIGDIYCKLDKLSIAIEKYDVAESKSLECNDDIALRQEKINSKESMDIFMARVRMHQNLTDYYAKKKNYKDSITEMYKIHDLLKAKLPLSAFNYNDETLLIQNNINPTTLINNLQQLINCYLNRNISIDFEQDDENASQIALEICQKLSRHDKEVTKGQLVLLYRQLSLYYEDLDDNENALDYLQKTINIEQPAISTLYRLAYLNTECDEFDEAISNYEKILNNELTKGQREISQIIQEKLSKVREKAKKTERRSSTISSSSDESGSDEEASHHSASSSRLNRDSTSISRSSRAENGSENKIKTKMDSTDDTCDYRTIAAAYLQLGDNDMCIECHEKYTKKCKKDISTNCMFSKHQQIITEQACHYEEDDTITLLARLFHDLNEKFRETGSFEKSEVLNIADSFFQCGLLYKQKSFYLESTNAYISAFSLYMSKSLTNSNELIDNVNQLLGVFVENNLACEQIVDVCKRYLTSTVTERMRISLAALYRENEIYNVEDLDGDDDTSNESRNIALQHYKDLLENTDNIMTKGACYFNILNLYKNHIYEDDDGKCIIEKMMLILPKFTISDRILLIKLAVHFMAEYDNNKGTCDMKINRQLQKMEKEYSNEKLEIHKDKCIGKYLVDCDDLEGAKEYWDLIGEQIKSSIPHWILSLVRDSDSIFEDILHTIKQPENDTVLLLNQLVSTYESLGDYYMLDAKIGQTTGANCCQQAENMYKNAVHLLKRFNSNSEKVPMIEKKQREATGQTKN</sequence>
<dbReference type="Proteomes" id="UP000663852">
    <property type="component" value="Unassembled WGS sequence"/>
</dbReference>
<dbReference type="PROSITE" id="PS51996">
    <property type="entry name" value="TR_MART"/>
    <property type="match status" value="1"/>
</dbReference>
<feature type="repeat" description="TPR" evidence="3">
    <location>
        <begin position="420"/>
        <end position="453"/>
    </location>
</feature>
<dbReference type="Pfam" id="PF13424">
    <property type="entry name" value="TPR_12"/>
    <property type="match status" value="2"/>
</dbReference>
<dbReference type="Gene3D" id="1.25.40.10">
    <property type="entry name" value="Tetratricopeptide repeat domain"/>
    <property type="match status" value="5"/>
</dbReference>
<evidence type="ECO:0000256" key="3">
    <source>
        <dbReference type="PROSITE-ProRule" id="PRU00339"/>
    </source>
</evidence>
<dbReference type="SUPFAM" id="SSF56399">
    <property type="entry name" value="ADP-ribosylation"/>
    <property type="match status" value="1"/>
</dbReference>
<dbReference type="PANTHER" id="PTHR45641">
    <property type="entry name" value="TETRATRICOPEPTIDE REPEAT PROTEIN (AFU_ORTHOLOGUE AFUA_6G03870)"/>
    <property type="match status" value="1"/>
</dbReference>
<dbReference type="Pfam" id="PF13432">
    <property type="entry name" value="TPR_16"/>
    <property type="match status" value="1"/>
</dbReference>
<dbReference type="SMART" id="SM00028">
    <property type="entry name" value="TPR"/>
    <property type="match status" value="12"/>
</dbReference>
<dbReference type="SUPFAM" id="SSF48452">
    <property type="entry name" value="TPR-like"/>
    <property type="match status" value="3"/>
</dbReference>
<gene>
    <name evidence="5" type="ORF">EDS130_LOCUS43242</name>
</gene>
<dbReference type="Gene3D" id="3.90.176.10">
    <property type="entry name" value="Toxin ADP-ribosyltransferase, Chain A, domain 1"/>
    <property type="match status" value="1"/>
</dbReference>
<feature type="compositionally biased region" description="Basic and acidic residues" evidence="4">
    <location>
        <begin position="1196"/>
        <end position="1212"/>
    </location>
</feature>
<organism evidence="5 6">
    <name type="scientific">Adineta ricciae</name>
    <name type="common">Rotifer</name>
    <dbReference type="NCBI Taxonomy" id="249248"/>
    <lineage>
        <taxon>Eukaryota</taxon>
        <taxon>Metazoa</taxon>
        <taxon>Spiralia</taxon>
        <taxon>Gnathifera</taxon>
        <taxon>Rotifera</taxon>
        <taxon>Eurotatoria</taxon>
        <taxon>Bdelloidea</taxon>
        <taxon>Adinetida</taxon>
        <taxon>Adinetidae</taxon>
        <taxon>Adineta</taxon>
    </lineage>
</organism>
<dbReference type="PROSITE" id="PS50005">
    <property type="entry name" value="TPR"/>
    <property type="match status" value="4"/>
</dbReference>
<feature type="repeat" description="TPR" evidence="3">
    <location>
        <begin position="858"/>
        <end position="891"/>
    </location>
</feature>
<dbReference type="PANTHER" id="PTHR45641:SF19">
    <property type="entry name" value="NEPHROCYSTIN-3"/>
    <property type="match status" value="1"/>
</dbReference>
<reference evidence="5" key="1">
    <citation type="submission" date="2021-02" db="EMBL/GenBank/DDBJ databases">
        <authorList>
            <person name="Nowell W R."/>
        </authorList>
    </citation>
    <scope>NUCLEOTIDE SEQUENCE</scope>
</reference>
<dbReference type="InterPro" id="IPR011990">
    <property type="entry name" value="TPR-like_helical_dom_sf"/>
</dbReference>
<comment type="caution">
    <text evidence="5">The sequence shown here is derived from an EMBL/GenBank/DDBJ whole genome shotgun (WGS) entry which is preliminary data.</text>
</comment>
<keyword evidence="1" id="KW-0677">Repeat</keyword>
<feature type="repeat" description="TPR" evidence="3">
    <location>
        <begin position="462"/>
        <end position="495"/>
    </location>
</feature>
<evidence type="ECO:0000256" key="4">
    <source>
        <dbReference type="SAM" id="MobiDB-lite"/>
    </source>
</evidence>
<evidence type="ECO:0000313" key="6">
    <source>
        <dbReference type="Proteomes" id="UP000663852"/>
    </source>
</evidence>
<name>A0A815U399_ADIRI</name>
<protein>
    <submittedName>
        <fullName evidence="5">Uncharacterized protein</fullName>
    </submittedName>
</protein>
<evidence type="ECO:0000256" key="2">
    <source>
        <dbReference type="ARBA" id="ARBA00022803"/>
    </source>
</evidence>